<name>A0A6B0TQX2_IXORI</name>
<feature type="signal peptide" evidence="1">
    <location>
        <begin position="1"/>
        <end position="16"/>
    </location>
</feature>
<reference evidence="2" key="1">
    <citation type="submission" date="2019-12" db="EMBL/GenBank/DDBJ databases">
        <title>An insight into the sialome of adult female Ixodes ricinus ticks feeding for 6 days.</title>
        <authorList>
            <person name="Perner J."/>
            <person name="Ribeiro J.M.C."/>
        </authorList>
    </citation>
    <scope>NUCLEOTIDE SEQUENCE</scope>
    <source>
        <strain evidence="2">Semi-engorged</strain>
        <tissue evidence="2">Salivary glands</tissue>
    </source>
</reference>
<evidence type="ECO:0000256" key="1">
    <source>
        <dbReference type="SAM" id="SignalP"/>
    </source>
</evidence>
<accession>A0A6B0TQX2</accession>
<keyword evidence="1" id="KW-0732">Signal</keyword>
<proteinExistence type="predicted"/>
<feature type="chain" id="PRO_5025522065" evidence="1">
    <location>
        <begin position="17"/>
        <end position="67"/>
    </location>
</feature>
<organism evidence="2">
    <name type="scientific">Ixodes ricinus</name>
    <name type="common">Common tick</name>
    <name type="synonym">Acarus ricinus</name>
    <dbReference type="NCBI Taxonomy" id="34613"/>
    <lineage>
        <taxon>Eukaryota</taxon>
        <taxon>Metazoa</taxon>
        <taxon>Ecdysozoa</taxon>
        <taxon>Arthropoda</taxon>
        <taxon>Chelicerata</taxon>
        <taxon>Arachnida</taxon>
        <taxon>Acari</taxon>
        <taxon>Parasitiformes</taxon>
        <taxon>Ixodida</taxon>
        <taxon>Ixodoidea</taxon>
        <taxon>Ixodidae</taxon>
        <taxon>Ixodinae</taxon>
        <taxon>Ixodes</taxon>
    </lineage>
</organism>
<protein>
    <submittedName>
        <fullName evidence="2">Putative secreted protein</fullName>
    </submittedName>
</protein>
<sequence length="67" mass="7044">MRRLVILSRFCTSGLCGLSMGMCGGSTRKITSPPLEGSTPEYCVSHVTSVMLRRGPVGTPGKLSAQS</sequence>
<dbReference type="EMBL" id="GIFC01000196">
    <property type="protein sequence ID" value="MXU82279.1"/>
    <property type="molecule type" value="Transcribed_RNA"/>
</dbReference>
<dbReference type="AlphaFoldDB" id="A0A6B0TQX2"/>
<evidence type="ECO:0000313" key="2">
    <source>
        <dbReference type="EMBL" id="MXU82279.1"/>
    </source>
</evidence>